<reference evidence="2" key="1">
    <citation type="submission" date="2019-08" db="EMBL/GenBank/DDBJ databases">
        <title>The genome of the North American firefly Photinus pyralis.</title>
        <authorList>
            <consortium name="Photinus pyralis genome working group"/>
            <person name="Fallon T.R."/>
            <person name="Sander Lower S.E."/>
            <person name="Weng J.-K."/>
        </authorList>
    </citation>
    <scope>NUCLEOTIDE SEQUENCE</scope>
    <source>
        <strain evidence="2">TRF0915ILg1</strain>
        <tissue evidence="2">Whole body</tissue>
    </source>
</reference>
<feature type="compositionally biased region" description="Polar residues" evidence="1">
    <location>
        <begin position="1"/>
        <end position="20"/>
    </location>
</feature>
<evidence type="ECO:0000256" key="1">
    <source>
        <dbReference type="SAM" id="MobiDB-lite"/>
    </source>
</evidence>
<feature type="region of interest" description="Disordered" evidence="1">
    <location>
        <begin position="226"/>
        <end position="253"/>
    </location>
</feature>
<feature type="compositionally biased region" description="Polar residues" evidence="1">
    <location>
        <begin position="48"/>
        <end position="77"/>
    </location>
</feature>
<feature type="region of interest" description="Disordered" evidence="1">
    <location>
        <begin position="1"/>
        <end position="85"/>
    </location>
</feature>
<accession>A0A8K0GE09</accession>
<comment type="caution">
    <text evidence="2">The sequence shown here is derived from an EMBL/GenBank/DDBJ whole genome shotgun (WGS) entry which is preliminary data.</text>
</comment>
<protein>
    <submittedName>
        <fullName evidence="2">Uncharacterized protein</fullName>
    </submittedName>
</protein>
<gene>
    <name evidence="2" type="ORF">ILUMI_07813</name>
</gene>
<proteinExistence type="predicted"/>
<evidence type="ECO:0000313" key="2">
    <source>
        <dbReference type="EMBL" id="KAF2898362.1"/>
    </source>
</evidence>
<organism evidence="2 3">
    <name type="scientific">Ignelater luminosus</name>
    <name type="common">Cucubano</name>
    <name type="synonym">Pyrophorus luminosus</name>
    <dbReference type="NCBI Taxonomy" id="2038154"/>
    <lineage>
        <taxon>Eukaryota</taxon>
        <taxon>Metazoa</taxon>
        <taxon>Ecdysozoa</taxon>
        <taxon>Arthropoda</taxon>
        <taxon>Hexapoda</taxon>
        <taxon>Insecta</taxon>
        <taxon>Pterygota</taxon>
        <taxon>Neoptera</taxon>
        <taxon>Endopterygota</taxon>
        <taxon>Coleoptera</taxon>
        <taxon>Polyphaga</taxon>
        <taxon>Elateriformia</taxon>
        <taxon>Elateroidea</taxon>
        <taxon>Elateridae</taxon>
        <taxon>Agrypninae</taxon>
        <taxon>Pyrophorini</taxon>
        <taxon>Ignelater</taxon>
    </lineage>
</organism>
<keyword evidence="3" id="KW-1185">Reference proteome</keyword>
<feature type="compositionally biased region" description="Polar residues" evidence="1">
    <location>
        <begin position="228"/>
        <end position="253"/>
    </location>
</feature>
<feature type="region of interest" description="Disordered" evidence="1">
    <location>
        <begin position="312"/>
        <end position="335"/>
    </location>
</feature>
<name>A0A8K0GE09_IGNLU</name>
<evidence type="ECO:0000313" key="3">
    <source>
        <dbReference type="Proteomes" id="UP000801492"/>
    </source>
</evidence>
<sequence length="358" mass="40293">MHGRSSDQPQQWSVHAQFTISHPGIDDPNAAPQTHTERDENGVRMFYTWTSQPSNASQDSQTTASAPGSSVSTTESVRQPLPSAYGFQRGNMMFTSVPPRRPFNFDEPITSPTQAKLSIGTNVQDSGYNSELLSPNSLMSGNLLRKPVPPYNRRCRSTCSIVLSTTINEQPELEESGESVAQQTYCGRTQSLRCQTPTVRSERSSSFYGCGDPWCYHSGYGDDGSRISPGQESVKSSSTAHTISKQSFKPSQEPLQRIVPEVRRLWEPENRVKDAAVQTLEMVDKCTSPYMKTGSFCFKDQQTQDNLFKKEKTLKKRSSYNSRSRTEPVFMRTHSPSSFTPDSLESLEVHFKTFRFFW</sequence>
<dbReference type="AlphaFoldDB" id="A0A8K0GE09"/>
<dbReference type="OrthoDB" id="7676303at2759"/>
<dbReference type="Proteomes" id="UP000801492">
    <property type="component" value="Unassembled WGS sequence"/>
</dbReference>
<dbReference type="EMBL" id="VTPC01003559">
    <property type="protein sequence ID" value="KAF2898362.1"/>
    <property type="molecule type" value="Genomic_DNA"/>
</dbReference>